<organism evidence="2 3">
    <name type="scientific">Triparma strigata</name>
    <dbReference type="NCBI Taxonomy" id="1606541"/>
    <lineage>
        <taxon>Eukaryota</taxon>
        <taxon>Sar</taxon>
        <taxon>Stramenopiles</taxon>
        <taxon>Ochrophyta</taxon>
        <taxon>Bolidophyceae</taxon>
        <taxon>Parmales</taxon>
        <taxon>Triparmaceae</taxon>
        <taxon>Triparma</taxon>
    </lineage>
</organism>
<sequence length="353" mass="39387">MGACSSTVGPEMTPEEVKKRRSETVKFRQTYLERAKKITPPPNCLLCVEVEPWIAAPEGVRGVDDALATFQRGSHTSTKEINMALSGMVSVDNKYDYKKSIVLSLKDKSSKDVITAAVMCEHNITNDVKVLELIWFVTQRKMEDKKYGSVLFRCIRDLAKQAGAKAILITSTPQATGFWLKHVNTLKDSEKFTTPVIRGKKLDKKMDEVPKNLSERRKLHFKELTRVNPVVRQPGADVRIFYGTQGGGFSGKPFRYNINSCSHIWLKVLSHNSKPLLSSGSSKASTQSQSSSKPMRSNPSSLRGERKSREGIAKQATGGRAERRSREMKSKERSSGGSPNRKKKSKVENPLTP</sequence>
<feature type="region of interest" description="Disordered" evidence="1">
    <location>
        <begin position="276"/>
        <end position="353"/>
    </location>
</feature>
<feature type="region of interest" description="Disordered" evidence="1">
    <location>
        <begin position="1"/>
        <end position="20"/>
    </location>
</feature>
<comment type="caution">
    <text evidence="2">The sequence shown here is derived from an EMBL/GenBank/DDBJ whole genome shotgun (WGS) entry which is preliminary data.</text>
</comment>
<evidence type="ECO:0000256" key="1">
    <source>
        <dbReference type="SAM" id="MobiDB-lite"/>
    </source>
</evidence>
<feature type="compositionally biased region" description="Basic and acidic residues" evidence="1">
    <location>
        <begin position="320"/>
        <end position="334"/>
    </location>
</feature>
<dbReference type="Gene3D" id="3.40.630.30">
    <property type="match status" value="1"/>
</dbReference>
<protein>
    <submittedName>
        <fullName evidence="2">Uncharacterized protein</fullName>
    </submittedName>
</protein>
<dbReference type="Proteomes" id="UP001165085">
    <property type="component" value="Unassembled WGS sequence"/>
</dbReference>
<reference evidence="3" key="1">
    <citation type="journal article" date="2023" name="Commun. Biol.">
        <title>Genome analysis of Parmales, the sister group of diatoms, reveals the evolutionary specialization of diatoms from phago-mixotrophs to photoautotrophs.</title>
        <authorList>
            <person name="Ban H."/>
            <person name="Sato S."/>
            <person name="Yoshikawa S."/>
            <person name="Yamada K."/>
            <person name="Nakamura Y."/>
            <person name="Ichinomiya M."/>
            <person name="Sato N."/>
            <person name="Blanc-Mathieu R."/>
            <person name="Endo H."/>
            <person name="Kuwata A."/>
            <person name="Ogata H."/>
        </authorList>
    </citation>
    <scope>NUCLEOTIDE SEQUENCE [LARGE SCALE GENOMIC DNA]</scope>
    <source>
        <strain evidence="3">NIES 3701</strain>
    </source>
</reference>
<proteinExistence type="predicted"/>
<dbReference type="AlphaFoldDB" id="A0A9W7EG66"/>
<dbReference type="OrthoDB" id="196374at2759"/>
<dbReference type="EMBL" id="BRXY01000200">
    <property type="protein sequence ID" value="GMH76775.1"/>
    <property type="molecule type" value="Genomic_DNA"/>
</dbReference>
<gene>
    <name evidence="2" type="ORF">TrST_g11390</name>
</gene>
<feature type="compositionally biased region" description="Basic and acidic residues" evidence="1">
    <location>
        <begin position="303"/>
        <end position="312"/>
    </location>
</feature>
<evidence type="ECO:0000313" key="2">
    <source>
        <dbReference type="EMBL" id="GMH76775.1"/>
    </source>
</evidence>
<keyword evidence="3" id="KW-1185">Reference proteome</keyword>
<name>A0A9W7EG66_9STRA</name>
<accession>A0A9W7EG66</accession>
<evidence type="ECO:0000313" key="3">
    <source>
        <dbReference type="Proteomes" id="UP001165085"/>
    </source>
</evidence>
<feature type="compositionally biased region" description="Low complexity" evidence="1">
    <location>
        <begin position="276"/>
        <end position="302"/>
    </location>
</feature>